<dbReference type="Proteomes" id="UP000285146">
    <property type="component" value="Unassembled WGS sequence"/>
</dbReference>
<feature type="compositionally biased region" description="Basic and acidic residues" evidence="1">
    <location>
        <begin position="917"/>
        <end position="928"/>
    </location>
</feature>
<dbReference type="OrthoDB" id="5413827at2759"/>
<dbReference type="EMBL" id="LKEB01000026">
    <property type="protein sequence ID" value="ROW11680.1"/>
    <property type="molecule type" value="Genomic_DNA"/>
</dbReference>
<organism evidence="2 3">
    <name type="scientific">Cytospora leucostoma</name>
    <dbReference type="NCBI Taxonomy" id="1230097"/>
    <lineage>
        <taxon>Eukaryota</taxon>
        <taxon>Fungi</taxon>
        <taxon>Dikarya</taxon>
        <taxon>Ascomycota</taxon>
        <taxon>Pezizomycotina</taxon>
        <taxon>Sordariomycetes</taxon>
        <taxon>Sordariomycetidae</taxon>
        <taxon>Diaporthales</taxon>
        <taxon>Cytosporaceae</taxon>
        <taxon>Cytospora</taxon>
    </lineage>
</organism>
<feature type="compositionally biased region" description="Basic and acidic residues" evidence="1">
    <location>
        <begin position="14"/>
        <end position="27"/>
    </location>
</feature>
<feature type="region of interest" description="Disordered" evidence="1">
    <location>
        <begin position="437"/>
        <end position="481"/>
    </location>
</feature>
<feature type="region of interest" description="Disordered" evidence="1">
    <location>
        <begin position="522"/>
        <end position="562"/>
    </location>
</feature>
<dbReference type="STRING" id="1230097.A0A423X7R3"/>
<gene>
    <name evidence="2" type="ORF">VPNG_05647</name>
</gene>
<feature type="compositionally biased region" description="Acidic residues" evidence="1">
    <location>
        <begin position="938"/>
        <end position="949"/>
    </location>
</feature>
<protein>
    <submittedName>
        <fullName evidence="2">Uncharacterized protein</fullName>
    </submittedName>
</protein>
<evidence type="ECO:0000313" key="2">
    <source>
        <dbReference type="EMBL" id="ROW11680.1"/>
    </source>
</evidence>
<feature type="compositionally biased region" description="Acidic residues" evidence="1">
    <location>
        <begin position="750"/>
        <end position="766"/>
    </location>
</feature>
<proteinExistence type="predicted"/>
<evidence type="ECO:0000256" key="1">
    <source>
        <dbReference type="SAM" id="MobiDB-lite"/>
    </source>
</evidence>
<sequence length="949" mass="104655">MPSPWSTSFKRRNATSEEGSKDTKRALDLGPWEPQFFAFSNRLGNASRSGKVTLPRAPSSRKRPANYEPQNEVNKSCKTSTTGTPQTSPSASKTTVKDQTGIAKNTRVVIDLTDDPDTLHLPAPSVGPDQYTLGSPPPRKIIRPSPISRRGLRTDPGLAVNNEVAFVDLTIDDDEDFSPSSLAHRSNNPHLLVDCTTDDVSPSPTAHRSTKARLDNVLEDDHSLRPSAYRHDNTPKGLTKVGISTDSPLSFTDGSAVAGKEVETGHRGRLRTTRAPHDTGSPYMQTRATSRASPGAPSLSSRSARSSLHFANREGSPEPTSGSTLRKKHAQALKLNDEARKRVQKVTNAQPLSTASRALTSPMIQKSLAQINHKYSVALAGSVRSATQTRAPNLDAALGRMNISQGDAFGHAVAAIRSGSKKRELVGAKDDHDEVFASPGTQWPPTPATLSPAKAAKSDRSVATDASNADEETKQTCHMPATPGTITAAAIAKLKITPESEGIEVSAELAQLQALGIASDEEHAAGDEDDDDSDGKYVPTTPSGRSHKRPSPCKTPRTPRPSMIVVLRAPPEKLFHISLRPERVAEIPVEGKCFLFTLPLEVRKQIWRHLLLATRPIQVMNGWSQLCRWQQLDLHPAVLAASRAVFDEAVRVLYGENDFRYLVRDKAGMPGRKSRWRGRRDRSRDAPNPCAIDAGKYGRYFRRLELRMERNRMTAEYDGVLASALDILLGVGVELHRLTVDVSPRRQVAEDDDDDDDDDDDTEDETSASMSDWFHPDGEVNAALKALDTDFIHIHVFTPETDNHASRGLRCIIDKRREVSELEVLQACDQQHQNQHQQHQHQHQHQQHQQRDDASGVVQQPGDIITSREDMRLLIQTRQAEAAGRLLDKLHLRIESACRDPGAAVRKGWFEPLEEAASREWRRERFGNEPRAYYPGGEADDSGDEDYSD</sequence>
<reference evidence="2 3" key="1">
    <citation type="submission" date="2015-09" db="EMBL/GenBank/DDBJ databases">
        <title>Host preference determinants of Valsa canker pathogens revealed by comparative genomics.</title>
        <authorList>
            <person name="Yin Z."/>
            <person name="Huang L."/>
        </authorList>
    </citation>
    <scope>NUCLEOTIDE SEQUENCE [LARGE SCALE GENOMIC DNA]</scope>
    <source>
        <strain evidence="2 3">SXYLt</strain>
    </source>
</reference>
<feature type="compositionally biased region" description="Basic and acidic residues" evidence="1">
    <location>
        <begin position="225"/>
        <end position="234"/>
    </location>
</feature>
<dbReference type="AlphaFoldDB" id="A0A423X7R3"/>
<feature type="compositionally biased region" description="Basic residues" evidence="1">
    <location>
        <begin position="838"/>
        <end position="848"/>
    </location>
</feature>
<feature type="region of interest" description="Disordered" evidence="1">
    <location>
        <begin position="114"/>
        <end position="149"/>
    </location>
</feature>
<feature type="region of interest" description="Disordered" evidence="1">
    <location>
        <begin position="1"/>
        <end position="99"/>
    </location>
</feature>
<accession>A0A423X7R3</accession>
<feature type="region of interest" description="Disordered" evidence="1">
    <location>
        <begin position="830"/>
        <end position="854"/>
    </location>
</feature>
<feature type="region of interest" description="Disordered" evidence="1">
    <location>
        <begin position="225"/>
        <end position="330"/>
    </location>
</feature>
<evidence type="ECO:0000313" key="3">
    <source>
        <dbReference type="Proteomes" id="UP000285146"/>
    </source>
</evidence>
<feature type="region of interest" description="Disordered" evidence="1">
    <location>
        <begin position="746"/>
        <end position="775"/>
    </location>
</feature>
<dbReference type="InParanoid" id="A0A423X7R3"/>
<feature type="region of interest" description="Disordered" evidence="1">
    <location>
        <begin position="917"/>
        <end position="949"/>
    </location>
</feature>
<keyword evidence="3" id="KW-1185">Reference proteome</keyword>
<comment type="caution">
    <text evidence="2">The sequence shown here is derived from an EMBL/GenBank/DDBJ whole genome shotgun (WGS) entry which is preliminary data.</text>
</comment>
<feature type="compositionally biased region" description="Polar residues" evidence="1">
    <location>
        <begin position="242"/>
        <end position="253"/>
    </location>
</feature>
<feature type="compositionally biased region" description="Low complexity" evidence="1">
    <location>
        <begin position="290"/>
        <end position="308"/>
    </location>
</feature>
<name>A0A423X7R3_9PEZI</name>
<feature type="compositionally biased region" description="Low complexity" evidence="1">
    <location>
        <begin position="76"/>
        <end position="92"/>
    </location>
</feature>